<evidence type="ECO:0000256" key="2">
    <source>
        <dbReference type="SAM" id="MobiDB-lite"/>
    </source>
</evidence>
<organism evidence="4 5">
    <name type="scientific">Denticeps clupeoides</name>
    <name type="common">denticle herring</name>
    <dbReference type="NCBI Taxonomy" id="299321"/>
    <lineage>
        <taxon>Eukaryota</taxon>
        <taxon>Metazoa</taxon>
        <taxon>Chordata</taxon>
        <taxon>Craniata</taxon>
        <taxon>Vertebrata</taxon>
        <taxon>Euteleostomi</taxon>
        <taxon>Actinopterygii</taxon>
        <taxon>Neopterygii</taxon>
        <taxon>Teleostei</taxon>
        <taxon>Clupei</taxon>
        <taxon>Clupeiformes</taxon>
        <taxon>Denticipitoidei</taxon>
        <taxon>Denticipitidae</taxon>
        <taxon>Denticeps</taxon>
    </lineage>
</organism>
<dbReference type="PROSITE" id="PS00028">
    <property type="entry name" value="ZINC_FINGER_C2H2_1"/>
    <property type="match status" value="2"/>
</dbReference>
<dbReference type="AlphaFoldDB" id="A0AAY4CUX5"/>
<dbReference type="PANTHER" id="PTHR21695:SF0">
    <property type="entry name" value="ZINC FINGER PROTEIN 414"/>
    <property type="match status" value="1"/>
</dbReference>
<reference evidence="4" key="2">
    <citation type="submission" date="2025-08" db="UniProtKB">
        <authorList>
            <consortium name="Ensembl"/>
        </authorList>
    </citation>
    <scope>IDENTIFICATION</scope>
</reference>
<feature type="domain" description="C2H2-type" evidence="3">
    <location>
        <begin position="45"/>
        <end position="74"/>
    </location>
</feature>
<accession>A0AAY4CUX5</accession>
<dbReference type="InterPro" id="IPR013087">
    <property type="entry name" value="Znf_C2H2_type"/>
</dbReference>
<keyword evidence="1" id="KW-0479">Metal-binding</keyword>
<feature type="region of interest" description="Disordered" evidence="2">
    <location>
        <begin position="264"/>
        <end position="288"/>
    </location>
</feature>
<dbReference type="Pfam" id="PF15909">
    <property type="entry name" value="zf-C2H2_8"/>
    <property type="match status" value="1"/>
</dbReference>
<proteinExistence type="predicted"/>
<dbReference type="GeneTree" id="ENSGT00390000006876"/>
<name>A0AAY4CUX5_9TELE</name>
<feature type="region of interest" description="Disordered" evidence="2">
    <location>
        <begin position="172"/>
        <end position="218"/>
    </location>
</feature>
<evidence type="ECO:0000259" key="3">
    <source>
        <dbReference type="PROSITE" id="PS50157"/>
    </source>
</evidence>
<evidence type="ECO:0000313" key="4">
    <source>
        <dbReference type="Ensembl" id="ENSDCDP00010037055.1"/>
    </source>
</evidence>
<dbReference type="PROSITE" id="PS50157">
    <property type="entry name" value="ZINC_FINGER_C2H2_2"/>
    <property type="match status" value="2"/>
</dbReference>
<dbReference type="Ensembl" id="ENSDCDT00010046563.1">
    <property type="protein sequence ID" value="ENSDCDP00010037055.1"/>
    <property type="gene ID" value="ENSDCDG00010024170.1"/>
</dbReference>
<evidence type="ECO:0000313" key="5">
    <source>
        <dbReference type="Proteomes" id="UP000694580"/>
    </source>
</evidence>
<evidence type="ECO:0000256" key="1">
    <source>
        <dbReference type="PROSITE-ProRule" id="PRU00042"/>
    </source>
</evidence>
<dbReference type="SMART" id="SM00355">
    <property type="entry name" value="ZnF_C2H2"/>
    <property type="match status" value="4"/>
</dbReference>
<dbReference type="GO" id="GO:0008270">
    <property type="term" value="F:zinc ion binding"/>
    <property type="evidence" value="ECO:0007669"/>
    <property type="project" value="UniProtKB-KW"/>
</dbReference>
<keyword evidence="1" id="KW-0862">Zinc</keyword>
<dbReference type="PANTHER" id="PTHR21695">
    <property type="entry name" value="ZINC FINGER PROTEIN 414"/>
    <property type="match status" value="1"/>
</dbReference>
<sequence>MQYIACPSLPCTFFSCKRTFTDAESLSSHLRDHQASTQSLPGKLFLCSSTGCNGQFTSMQQLMDHMRHHYKPNYFFLCESCRAKLRSYRTLLKHLQTCAKVAKTKAGRGVVQTPVPDAAEPYIAPPETTLEQMESEPEPTFAFPLATASLDSSIPHEHSSDLQAIDPAGLGRALSDASQSSPQLSAAVPPVTSPAELRSSRDTPIGSLPGPHGSNAVWRKNQGQSFHSRILWEHTRGRYGCLQCGHYTPSRKEMTEHIEDQHKNPAARTFSLLPDTSPHFLDHKKRRH</sequence>
<protein>
    <recommendedName>
        <fullName evidence="3">C2H2-type domain-containing protein</fullName>
    </recommendedName>
</protein>
<dbReference type="InterPro" id="IPR031799">
    <property type="entry name" value="Znf-C2H2_ribbon"/>
</dbReference>
<gene>
    <name evidence="4" type="primary">ZNF414</name>
</gene>
<dbReference type="InterPro" id="IPR039882">
    <property type="entry name" value="ZN414"/>
</dbReference>
<feature type="domain" description="C2H2-type" evidence="3">
    <location>
        <begin position="9"/>
        <end position="38"/>
    </location>
</feature>
<keyword evidence="1" id="KW-0863">Zinc-finger</keyword>
<keyword evidence="5" id="KW-1185">Reference proteome</keyword>
<dbReference type="Proteomes" id="UP000694580">
    <property type="component" value="Chromosome 13"/>
</dbReference>
<reference evidence="4 5" key="1">
    <citation type="submission" date="2020-06" db="EMBL/GenBank/DDBJ databases">
        <authorList>
            <consortium name="Wellcome Sanger Institute Data Sharing"/>
        </authorList>
    </citation>
    <scope>NUCLEOTIDE SEQUENCE [LARGE SCALE GENOMIC DNA]</scope>
</reference>
<dbReference type="Gene3D" id="3.30.160.60">
    <property type="entry name" value="Classic Zinc Finger"/>
    <property type="match status" value="1"/>
</dbReference>
<reference evidence="4" key="3">
    <citation type="submission" date="2025-09" db="UniProtKB">
        <authorList>
            <consortium name="Ensembl"/>
        </authorList>
    </citation>
    <scope>IDENTIFICATION</scope>
</reference>